<organism evidence="5 6">
    <name type="scientific">Candidatus Marsarchaeota G2 archaeon ECH_B_2</name>
    <dbReference type="NCBI Taxonomy" id="1978160"/>
    <lineage>
        <taxon>Archaea</taxon>
        <taxon>Candidatus Marsarchaeota</taxon>
        <taxon>Candidatus Marsarchaeota group 2</taxon>
    </lineage>
</organism>
<dbReference type="PANTHER" id="PTHR43270:SF4">
    <property type="entry name" value="CARNOSINE DIPEPTIDASE 2, ISOFORM A"/>
    <property type="match status" value="1"/>
</dbReference>
<evidence type="ECO:0000313" key="5">
    <source>
        <dbReference type="EMBL" id="PSN96129.1"/>
    </source>
</evidence>
<comment type="caution">
    <text evidence="5">The sequence shown here is derived from an EMBL/GenBank/DDBJ whole genome shotgun (WGS) entry which is preliminary data.</text>
</comment>
<dbReference type="GO" id="GO:0008233">
    <property type="term" value="F:peptidase activity"/>
    <property type="evidence" value="ECO:0007669"/>
    <property type="project" value="UniProtKB-KW"/>
</dbReference>
<dbReference type="InterPro" id="IPR011650">
    <property type="entry name" value="Peptidase_M20_dimer"/>
</dbReference>
<evidence type="ECO:0000313" key="6">
    <source>
        <dbReference type="Proteomes" id="UP000241284"/>
    </source>
</evidence>
<keyword evidence="2" id="KW-0479">Metal-binding</keyword>
<dbReference type="GO" id="GO:0046872">
    <property type="term" value="F:metal ion binding"/>
    <property type="evidence" value="ECO:0007669"/>
    <property type="project" value="UniProtKB-KW"/>
</dbReference>
<dbReference type="Gene3D" id="3.40.630.10">
    <property type="entry name" value="Zn peptidases"/>
    <property type="match status" value="1"/>
</dbReference>
<evidence type="ECO:0000259" key="4">
    <source>
        <dbReference type="Pfam" id="PF07687"/>
    </source>
</evidence>
<keyword evidence="1" id="KW-0645">Protease</keyword>
<dbReference type="SUPFAM" id="SSF53187">
    <property type="entry name" value="Zn-dependent exopeptidases"/>
    <property type="match status" value="1"/>
</dbReference>
<sequence>MDKGELERVYSYIDAHLEAHIERIREIIRIPSVAAENPEGVRRCAQYLLDQFKKLGCVDTELYETRGQPVVFGHYDAGAKNTLIVYMMYDVKQVSGENWTLIKDPFEPQLVKMEPFKKVLVGRGAINSKGPLMAFLNSLFSIKEYGLELPVNLMFVAEGEEELGSAHLIDFVRDRVGKLSRADACLAPGASQNINGEVSMSLGCKGVVEFELVCSGEKWGRGPTERAIHSSYAAIVESPVWRLIHALASMTDPADPTRVLVEGFYDNVAPPTPEDLELVDKLAQRLDEEALRKVLGVKHFYRDLHGRDLLLKALYTTTLNIQGIYGGYTGPLVKTVLPEKASAKLESRLIANQTTKETVEKIRRHLDRHGYTDIQILEYEGQNAADDWSRTSPKAGIVQATIQAYRDFGFDPLVWPYSLGSSPQYMFTKEPLKLPFISAGIGHGARAHAPDEYYVIEGNERVRGLADAEKFYVWLLSKYSNTNLK</sequence>
<protein>
    <recommendedName>
        <fullName evidence="4">Peptidase M20 dimerisation domain-containing protein</fullName>
    </recommendedName>
</protein>
<keyword evidence="3" id="KW-0378">Hydrolase</keyword>
<evidence type="ECO:0000256" key="2">
    <source>
        <dbReference type="ARBA" id="ARBA00022723"/>
    </source>
</evidence>
<reference evidence="5 6" key="1">
    <citation type="submission" date="2017-04" db="EMBL/GenBank/DDBJ databases">
        <title>Novel microbial lineages endemic to geothermal iron-oxide mats fill important gaps in the evolutionary history of Archaea.</title>
        <authorList>
            <person name="Jay Z.J."/>
            <person name="Beam J.P."/>
            <person name="Dlakic M."/>
            <person name="Rusch D.B."/>
            <person name="Kozubal M.A."/>
            <person name="Inskeep W.P."/>
        </authorList>
    </citation>
    <scope>NUCLEOTIDE SEQUENCE [LARGE SCALE GENOMIC DNA]</scope>
    <source>
        <strain evidence="5">ECH_B_2</strain>
    </source>
</reference>
<feature type="domain" description="Peptidase M20 dimerisation" evidence="4">
    <location>
        <begin position="225"/>
        <end position="371"/>
    </location>
</feature>
<accession>A0A2R6BBU5</accession>
<dbReference type="PANTHER" id="PTHR43270">
    <property type="entry name" value="BETA-ALA-HIS DIPEPTIDASE"/>
    <property type="match status" value="1"/>
</dbReference>
<dbReference type="InterPro" id="IPR002933">
    <property type="entry name" value="Peptidase_M20"/>
</dbReference>
<proteinExistence type="predicted"/>
<dbReference type="Pfam" id="PF07687">
    <property type="entry name" value="M20_dimer"/>
    <property type="match status" value="1"/>
</dbReference>
<dbReference type="Proteomes" id="UP000241284">
    <property type="component" value="Unassembled WGS sequence"/>
</dbReference>
<evidence type="ECO:0000256" key="1">
    <source>
        <dbReference type="ARBA" id="ARBA00022670"/>
    </source>
</evidence>
<gene>
    <name evidence="5" type="ORF">B9Q06_03365</name>
</gene>
<dbReference type="Gene3D" id="3.30.70.360">
    <property type="match status" value="1"/>
</dbReference>
<dbReference type="GO" id="GO:0006508">
    <property type="term" value="P:proteolysis"/>
    <property type="evidence" value="ECO:0007669"/>
    <property type="project" value="UniProtKB-KW"/>
</dbReference>
<dbReference type="EMBL" id="NEXH01000004">
    <property type="protein sequence ID" value="PSN96129.1"/>
    <property type="molecule type" value="Genomic_DNA"/>
</dbReference>
<dbReference type="InterPro" id="IPR051458">
    <property type="entry name" value="Cyt/Met_Dipeptidase"/>
</dbReference>
<name>A0A2R6BBU5_9ARCH</name>
<dbReference type="AlphaFoldDB" id="A0A2R6BBU5"/>
<evidence type="ECO:0000256" key="3">
    <source>
        <dbReference type="ARBA" id="ARBA00022801"/>
    </source>
</evidence>
<dbReference type="Pfam" id="PF01546">
    <property type="entry name" value="Peptidase_M20"/>
    <property type="match status" value="1"/>
</dbReference>